<protein>
    <recommendedName>
        <fullName evidence="4">PLAC8 family protein</fullName>
    </recommendedName>
</protein>
<accession>A0AAD5LPI4</accession>
<keyword evidence="3" id="KW-1185">Reference proteome</keyword>
<reference evidence="2" key="1">
    <citation type="submission" date="2021-12" db="EMBL/GenBank/DDBJ databases">
        <title>Prjna785345.</title>
        <authorList>
            <person name="Rujirawat T."/>
            <person name="Krajaejun T."/>
        </authorList>
    </citation>
    <scope>NUCLEOTIDE SEQUENCE</scope>
    <source>
        <strain evidence="2">Pi057C3</strain>
    </source>
</reference>
<sequence length="227" mass="24683">MEKTKTCPNAAFSANCSTPGVQVGYVPHAVPTTDIDENGIRIGAWDVGICGCFRHIVPNCCMATCLPFITLAQISERMGILRYSHVLIFFLVIYIFEMIGAVFMGAITMALFNDIVDFSNGELSSSWGSPYERSVPDTAATAVSISALGYIAGAIGSLGTLVAFILIWQLRTKVRERFMIPGSCCGDYCCVWWCSCCVIAQLATHVKSYKPGSCDFGPPDTLPPYRE</sequence>
<dbReference type="PANTHER" id="PTHR15907">
    <property type="entry name" value="DUF614 FAMILY PROTEIN-RELATED"/>
    <property type="match status" value="1"/>
</dbReference>
<proteinExistence type="predicted"/>
<feature type="transmembrane region" description="Helical" evidence="1">
    <location>
        <begin position="147"/>
        <end position="170"/>
    </location>
</feature>
<keyword evidence="1" id="KW-1133">Transmembrane helix</keyword>
<evidence type="ECO:0000256" key="1">
    <source>
        <dbReference type="SAM" id="Phobius"/>
    </source>
</evidence>
<organism evidence="2 3">
    <name type="scientific">Pythium insidiosum</name>
    <name type="common">Pythiosis disease agent</name>
    <dbReference type="NCBI Taxonomy" id="114742"/>
    <lineage>
        <taxon>Eukaryota</taxon>
        <taxon>Sar</taxon>
        <taxon>Stramenopiles</taxon>
        <taxon>Oomycota</taxon>
        <taxon>Peronosporomycetes</taxon>
        <taxon>Pythiales</taxon>
        <taxon>Pythiaceae</taxon>
        <taxon>Pythium</taxon>
    </lineage>
</organism>
<dbReference type="Pfam" id="PF04749">
    <property type="entry name" value="PLAC8"/>
    <property type="match status" value="1"/>
</dbReference>
<name>A0AAD5LPI4_PYTIN</name>
<dbReference type="Proteomes" id="UP001209570">
    <property type="component" value="Unassembled WGS sequence"/>
</dbReference>
<feature type="transmembrane region" description="Helical" evidence="1">
    <location>
        <begin position="86"/>
        <end position="112"/>
    </location>
</feature>
<gene>
    <name evidence="2" type="ORF">P43SY_004408</name>
</gene>
<dbReference type="NCBIfam" id="TIGR01571">
    <property type="entry name" value="A_thal_Cys_rich"/>
    <property type="match status" value="1"/>
</dbReference>
<comment type="caution">
    <text evidence="2">The sequence shown here is derived from an EMBL/GenBank/DDBJ whole genome shotgun (WGS) entry which is preliminary data.</text>
</comment>
<dbReference type="InterPro" id="IPR006461">
    <property type="entry name" value="PLAC_motif_containing"/>
</dbReference>
<dbReference type="EMBL" id="JAKCXM010000013">
    <property type="protein sequence ID" value="KAJ0408250.1"/>
    <property type="molecule type" value="Genomic_DNA"/>
</dbReference>
<evidence type="ECO:0000313" key="2">
    <source>
        <dbReference type="EMBL" id="KAJ0408250.1"/>
    </source>
</evidence>
<keyword evidence="1" id="KW-0472">Membrane</keyword>
<keyword evidence="1" id="KW-0812">Transmembrane</keyword>
<evidence type="ECO:0008006" key="4">
    <source>
        <dbReference type="Google" id="ProtNLM"/>
    </source>
</evidence>
<evidence type="ECO:0000313" key="3">
    <source>
        <dbReference type="Proteomes" id="UP001209570"/>
    </source>
</evidence>
<dbReference type="AlphaFoldDB" id="A0AAD5LPI4"/>